<keyword evidence="2" id="KW-1185">Reference proteome</keyword>
<accession>A0A814IRM1</accession>
<dbReference type="Proteomes" id="UP000663879">
    <property type="component" value="Unassembled WGS sequence"/>
</dbReference>
<proteinExistence type="predicted"/>
<dbReference type="AlphaFoldDB" id="A0A814IRM1"/>
<feature type="non-terminal residue" evidence="1">
    <location>
        <position position="117"/>
    </location>
</feature>
<protein>
    <submittedName>
        <fullName evidence="1">Uncharacterized protein</fullName>
    </submittedName>
</protein>
<comment type="caution">
    <text evidence="1">The sequence shown here is derived from an EMBL/GenBank/DDBJ whole genome shotgun (WGS) entry which is preliminary data.</text>
</comment>
<evidence type="ECO:0000313" key="2">
    <source>
        <dbReference type="Proteomes" id="UP000663879"/>
    </source>
</evidence>
<name>A0A814IRM1_9BILA</name>
<evidence type="ECO:0000313" key="1">
    <source>
        <dbReference type="EMBL" id="CAF1027035.1"/>
    </source>
</evidence>
<reference evidence="1" key="1">
    <citation type="submission" date="2021-02" db="EMBL/GenBank/DDBJ databases">
        <authorList>
            <person name="Nowell W R."/>
        </authorList>
    </citation>
    <scope>NUCLEOTIDE SEQUENCE</scope>
    <source>
        <strain evidence="1">Ploen Becks lab</strain>
    </source>
</reference>
<organism evidence="1 2">
    <name type="scientific">Brachionus calyciflorus</name>
    <dbReference type="NCBI Taxonomy" id="104777"/>
    <lineage>
        <taxon>Eukaryota</taxon>
        <taxon>Metazoa</taxon>
        <taxon>Spiralia</taxon>
        <taxon>Gnathifera</taxon>
        <taxon>Rotifera</taxon>
        <taxon>Eurotatoria</taxon>
        <taxon>Monogononta</taxon>
        <taxon>Pseudotrocha</taxon>
        <taxon>Ploima</taxon>
        <taxon>Brachionidae</taxon>
        <taxon>Brachionus</taxon>
    </lineage>
</organism>
<gene>
    <name evidence="1" type="ORF">OXX778_LOCUS17668</name>
</gene>
<sequence length="117" mass="13625">MLLKVNTKNVIERTQGFSGKTIKNTSFDRIFKNSEITDEVDKEDTRFDGKYDQMVKKVEAINEKLKKQEESVALISQYAMVGVYLTCNTNSVENRVEKAEEFQALSYLYFDLKSKYK</sequence>
<dbReference type="EMBL" id="CAJNOC010004591">
    <property type="protein sequence ID" value="CAF1027035.1"/>
    <property type="molecule type" value="Genomic_DNA"/>
</dbReference>